<comment type="caution">
    <text evidence="2">The sequence shown here is derived from an EMBL/GenBank/DDBJ whole genome shotgun (WGS) entry which is preliminary data.</text>
</comment>
<dbReference type="InterPro" id="IPR027417">
    <property type="entry name" value="P-loop_NTPase"/>
</dbReference>
<name>K1XGI4_9BACT</name>
<sequence length="317" mass="37999">MKNVTKEINSPQVQMCAWKWWVWKSTISCSKAVFNALEWKKTLIIDMDWGKAMARVIWQENFKPNKISSCNIDNLWIAAIQSNESLKTRKEVDNFKEYISQFPRDYWHIAFNDMLSEFFGVCVNIDELYKMLSLVIVLNEAQEKWFEDIIIDIEPTSWFNRFVTSTESLVRSLHNLSKIGIVKLSMLWTTWPDITAYLKWEYIKKVPEYTRRLENWAQMINNAQFTIVSIPEPEPLSQATWEVKDLIDKVKWKLQWLVLNNCWRLWEKSIEKVCIKTAQEMANIWWVPLKQIKHSNEMFIPWNRIEVLRSMWESLSK</sequence>
<dbReference type="InterPro" id="IPR025723">
    <property type="entry name" value="ArsA/GET3_ATPase-like"/>
</dbReference>
<evidence type="ECO:0000313" key="2">
    <source>
        <dbReference type="EMBL" id="EKD29385.1"/>
    </source>
</evidence>
<organism evidence="2">
    <name type="scientific">uncultured bacterium</name>
    <name type="common">gcode 4</name>
    <dbReference type="NCBI Taxonomy" id="1234023"/>
    <lineage>
        <taxon>Bacteria</taxon>
        <taxon>environmental samples</taxon>
    </lineage>
</organism>
<dbReference type="EMBL" id="AMFJ01034427">
    <property type="protein sequence ID" value="EKD29385.1"/>
    <property type="molecule type" value="Genomic_DNA"/>
</dbReference>
<dbReference type="SUPFAM" id="SSF52540">
    <property type="entry name" value="P-loop containing nucleoside triphosphate hydrolases"/>
    <property type="match status" value="1"/>
</dbReference>
<reference evidence="2" key="1">
    <citation type="journal article" date="2012" name="Science">
        <title>Fermentation, hydrogen, and sulfur metabolism in multiple uncultivated bacterial phyla.</title>
        <authorList>
            <person name="Wrighton K.C."/>
            <person name="Thomas B.C."/>
            <person name="Sharon I."/>
            <person name="Miller C.S."/>
            <person name="Castelle C.J."/>
            <person name="VerBerkmoes N.C."/>
            <person name="Wilkins M.J."/>
            <person name="Hettich R.L."/>
            <person name="Lipton M.S."/>
            <person name="Williams K.H."/>
            <person name="Long P.E."/>
            <person name="Banfield J.F."/>
        </authorList>
    </citation>
    <scope>NUCLEOTIDE SEQUENCE [LARGE SCALE GENOMIC DNA]</scope>
</reference>
<feature type="domain" description="ArsA/GET3 Anion-transporting ATPase-like" evidence="1">
    <location>
        <begin position="22"/>
        <end position="271"/>
    </location>
</feature>
<dbReference type="Gene3D" id="3.40.50.300">
    <property type="entry name" value="P-loop containing nucleotide triphosphate hydrolases"/>
    <property type="match status" value="1"/>
</dbReference>
<evidence type="ECO:0000259" key="1">
    <source>
        <dbReference type="Pfam" id="PF02374"/>
    </source>
</evidence>
<dbReference type="Pfam" id="PF02374">
    <property type="entry name" value="ArsA_ATPase"/>
    <property type="match status" value="1"/>
</dbReference>
<dbReference type="AlphaFoldDB" id="K1XGI4"/>
<accession>K1XGI4</accession>
<proteinExistence type="predicted"/>
<protein>
    <recommendedName>
        <fullName evidence="1">ArsA/GET3 Anion-transporting ATPase-like domain-containing protein</fullName>
    </recommendedName>
</protein>
<gene>
    <name evidence="2" type="ORF">ACD_78C00427G0002</name>
</gene>